<feature type="domain" description="Mandelate racemase/muconate lactonizing enzyme C-terminal" evidence="2">
    <location>
        <begin position="135"/>
        <end position="261"/>
    </location>
</feature>
<dbReference type="InterPro" id="IPR034593">
    <property type="entry name" value="DgoD-like"/>
</dbReference>
<dbReference type="Gene3D" id="3.30.390.10">
    <property type="entry name" value="Enolase-like, N-terminal domain"/>
    <property type="match status" value="1"/>
</dbReference>
<dbReference type="InterPro" id="IPR029017">
    <property type="entry name" value="Enolase-like_N"/>
</dbReference>
<dbReference type="PANTHER" id="PTHR48080">
    <property type="entry name" value="D-GALACTONATE DEHYDRATASE-RELATED"/>
    <property type="match status" value="1"/>
</dbReference>
<dbReference type="AlphaFoldDB" id="A0A2H5X9W1"/>
<keyword evidence="1 3" id="KW-0456">Lyase</keyword>
<proteinExistence type="predicted"/>
<evidence type="ECO:0000259" key="2">
    <source>
        <dbReference type="SMART" id="SM00922"/>
    </source>
</evidence>
<dbReference type="SMART" id="SM00922">
    <property type="entry name" value="MR_MLE"/>
    <property type="match status" value="1"/>
</dbReference>
<dbReference type="EC" id="4.2.1.-" evidence="3"/>
<dbReference type="Gene3D" id="3.20.20.120">
    <property type="entry name" value="Enolase-like C-terminal domain"/>
    <property type="match status" value="1"/>
</dbReference>
<dbReference type="EMBL" id="BEHT01000004">
    <property type="protein sequence ID" value="GBC97965.1"/>
    <property type="molecule type" value="Genomic_DNA"/>
</dbReference>
<evidence type="ECO:0000313" key="4">
    <source>
        <dbReference type="Proteomes" id="UP000236173"/>
    </source>
</evidence>
<sequence>MQITDVRACVVRGNFPWVLVKVLTDEGLTGVGEAYWGIGVRDIIVRLKPYLVGHDPTQVDGLMHRLLRLLSGSGSQAGTVVTALSGIEIALWDIAGKALGVPVWKLLGSKFHDRIRIYCDCHAGMTPDGKPDYTPEGYAERAKQAVAKGFTAIKFDLDVPTPYRTPTDDGAPSRYRPASLYLNRTLSNAEIGYLAHLVAAVREAVGDEVEVALDCHWRFNTRDAIRLAEAVAPYKPMWLEDPTPPENVDALAEVKRASPVPICTGENHYTAHQFRELIVKQACDIVAPDIPKVGGLRETQKIATLADLYYLALAPHNVASPIATIAACHVCATVPHFLALEFHAVDVPWWDDLVVGEKPLIRDGFTTVPDAPGLGVELNDEVVRQHLAEGEEFLAA</sequence>
<dbReference type="SUPFAM" id="SSF54826">
    <property type="entry name" value="Enolase N-terminal domain-like"/>
    <property type="match status" value="1"/>
</dbReference>
<dbReference type="Pfam" id="PF13378">
    <property type="entry name" value="MR_MLE_C"/>
    <property type="match status" value="1"/>
</dbReference>
<dbReference type="Pfam" id="PF02746">
    <property type="entry name" value="MR_MLE_N"/>
    <property type="match status" value="1"/>
</dbReference>
<protein>
    <submittedName>
        <fullName evidence="3">D-galactonate dehydratase family member RspA</fullName>
        <ecNumber evidence="3">4.2.1.-</ecNumber>
    </submittedName>
</protein>
<dbReference type="InterPro" id="IPR036849">
    <property type="entry name" value="Enolase-like_C_sf"/>
</dbReference>
<dbReference type="InterPro" id="IPR018110">
    <property type="entry name" value="Mandel_Rmase/mucon_lact_enz_CS"/>
</dbReference>
<evidence type="ECO:0000256" key="1">
    <source>
        <dbReference type="ARBA" id="ARBA00023239"/>
    </source>
</evidence>
<dbReference type="SFLD" id="SFLDS00001">
    <property type="entry name" value="Enolase"/>
    <property type="match status" value="1"/>
</dbReference>
<name>A0A2H5X9W1_9BACT</name>
<accession>A0A2H5X9W1</accession>
<dbReference type="SUPFAM" id="SSF51604">
    <property type="entry name" value="Enolase C-terminal domain-like"/>
    <property type="match status" value="1"/>
</dbReference>
<dbReference type="InterPro" id="IPR029065">
    <property type="entry name" value="Enolase_C-like"/>
</dbReference>
<dbReference type="Proteomes" id="UP000236173">
    <property type="component" value="Unassembled WGS sequence"/>
</dbReference>
<evidence type="ECO:0000313" key="3">
    <source>
        <dbReference type="EMBL" id="GBC97965.1"/>
    </source>
</evidence>
<gene>
    <name evidence="3" type="primary">rspA</name>
    <name evidence="3" type="ORF">HRbin17_00460</name>
</gene>
<dbReference type="PANTHER" id="PTHR48080:SF2">
    <property type="entry name" value="D-GALACTONATE DEHYDRATASE"/>
    <property type="match status" value="1"/>
</dbReference>
<dbReference type="GO" id="GO:0016829">
    <property type="term" value="F:lyase activity"/>
    <property type="evidence" value="ECO:0007669"/>
    <property type="project" value="UniProtKB-KW"/>
</dbReference>
<dbReference type="PROSITE" id="PS00908">
    <property type="entry name" value="MR_MLE_1"/>
    <property type="match status" value="1"/>
</dbReference>
<dbReference type="CDD" id="cd03316">
    <property type="entry name" value="MR_like"/>
    <property type="match status" value="1"/>
</dbReference>
<reference evidence="4" key="1">
    <citation type="submission" date="2017-09" db="EMBL/GenBank/DDBJ databases">
        <title>Metaegenomics of thermophilic ammonia-oxidizing enrichment culture.</title>
        <authorList>
            <person name="Kato S."/>
            <person name="Suzuki K."/>
        </authorList>
    </citation>
    <scope>NUCLEOTIDE SEQUENCE [LARGE SCALE GENOMIC DNA]</scope>
</reference>
<dbReference type="InterPro" id="IPR013341">
    <property type="entry name" value="Mandelate_racemase_N_dom"/>
</dbReference>
<dbReference type="PROSITE" id="PS00909">
    <property type="entry name" value="MR_MLE_2"/>
    <property type="match status" value="1"/>
</dbReference>
<comment type="caution">
    <text evidence="3">The sequence shown here is derived from an EMBL/GenBank/DDBJ whole genome shotgun (WGS) entry which is preliminary data.</text>
</comment>
<organism evidence="3 4">
    <name type="scientific">Candidatus Fervidibacter japonicus</name>
    <dbReference type="NCBI Taxonomy" id="2035412"/>
    <lineage>
        <taxon>Bacteria</taxon>
        <taxon>Candidatus Fervidibacterota</taxon>
        <taxon>Candidatus Fervidibacter</taxon>
    </lineage>
</organism>
<dbReference type="SFLD" id="SFLDG00179">
    <property type="entry name" value="mandelate_racemase"/>
    <property type="match status" value="1"/>
</dbReference>
<dbReference type="InterPro" id="IPR013342">
    <property type="entry name" value="Mandelate_racemase_C"/>
</dbReference>
<dbReference type="GO" id="GO:0009063">
    <property type="term" value="P:amino acid catabolic process"/>
    <property type="evidence" value="ECO:0007669"/>
    <property type="project" value="InterPro"/>
</dbReference>